<evidence type="ECO:0000313" key="4">
    <source>
        <dbReference type="EMBL" id="CAI9973090.1"/>
    </source>
</evidence>
<dbReference type="EMBL" id="CAXDID020000379">
    <property type="protein sequence ID" value="CAL6084447.1"/>
    <property type="molecule type" value="Genomic_DNA"/>
</dbReference>
<dbReference type="EMBL" id="CAXDID020000091">
    <property type="protein sequence ID" value="CAL6022601.1"/>
    <property type="molecule type" value="Genomic_DNA"/>
</dbReference>
<organism evidence="2">
    <name type="scientific">Hexamita inflata</name>
    <dbReference type="NCBI Taxonomy" id="28002"/>
    <lineage>
        <taxon>Eukaryota</taxon>
        <taxon>Metamonada</taxon>
        <taxon>Diplomonadida</taxon>
        <taxon>Hexamitidae</taxon>
        <taxon>Hexamitinae</taxon>
        <taxon>Hexamita</taxon>
    </lineage>
</organism>
<evidence type="ECO:0000313" key="8">
    <source>
        <dbReference type="EMBL" id="CAL6099457.1"/>
    </source>
</evidence>
<dbReference type="EMBL" id="CAXDID020000520">
    <property type="protein sequence ID" value="CAL6099457.1"/>
    <property type="molecule type" value="Genomic_DNA"/>
</dbReference>
<dbReference type="EMBL" id="CATOUU010000118">
    <property type="protein sequence ID" value="CAI9917038.1"/>
    <property type="molecule type" value="Genomic_DNA"/>
</dbReference>
<dbReference type="EMBL" id="CATOUU010000391">
    <property type="protein sequence ID" value="CAI9928328.1"/>
    <property type="molecule type" value="Genomic_DNA"/>
</dbReference>
<evidence type="ECO:0000313" key="1">
    <source>
        <dbReference type="EMBL" id="CAI9917038.1"/>
    </source>
</evidence>
<keyword evidence="9" id="KW-1185">Reference proteome</keyword>
<comment type="caution">
    <text evidence="2">The sequence shown here is derived from an EMBL/GenBank/DDBJ whole genome shotgun (WGS) entry which is preliminary data.</text>
</comment>
<evidence type="ECO:0000313" key="7">
    <source>
        <dbReference type="EMBL" id="CAL6084447.1"/>
    </source>
</evidence>
<reference evidence="2" key="1">
    <citation type="submission" date="2023-06" db="EMBL/GenBank/DDBJ databases">
        <authorList>
            <person name="Kurt Z."/>
        </authorList>
    </citation>
    <scope>NUCLEOTIDE SEQUENCE</scope>
</reference>
<dbReference type="EMBL" id="CAXDID020000349">
    <property type="protein sequence ID" value="CAL6080964.1"/>
    <property type="molecule type" value="Genomic_DNA"/>
</dbReference>
<evidence type="ECO:0000313" key="9">
    <source>
        <dbReference type="Proteomes" id="UP001642409"/>
    </source>
</evidence>
<gene>
    <name evidence="2" type="ORF">HINF_LOCUS15973</name>
    <name evidence="5" type="ORF">HINF_LOCUS28728</name>
    <name evidence="3" type="ORF">HINF_LOCUS31103</name>
    <name evidence="1" type="ORF">HINF_LOCUS4683</name>
    <name evidence="6" type="ORF">HINF_LOCUS60118</name>
    <name evidence="4" type="ORF">HINF_LOCUS60735</name>
    <name evidence="7" type="ORF">HINF_LOCUS62208</name>
    <name evidence="8" type="ORF">HINF_LOCUS70089</name>
</gene>
<evidence type="ECO:0000313" key="5">
    <source>
        <dbReference type="EMBL" id="CAL6022601.1"/>
    </source>
</evidence>
<accession>A0AA86NYD4</accession>
<dbReference type="EMBL" id="CATOUU010001118">
    <property type="protein sequence ID" value="CAI9973090.1"/>
    <property type="molecule type" value="Genomic_DNA"/>
</dbReference>
<sequence length="261" mass="29899">MNLHIYVGDGYSFFITCDQEQTVEKTRQTVETQLNYLFQSQTKYIELPGFFDDHFCDIPPHYKLKDLFVENSPLVCLICLTQENEEAMTVLQIWPNPHSSLLNAVSTQLSQQERMQLINQCPAPFPLTEPIPIPQPSSSAQKCQPYCQPLARFGDCQSVCHICGEVKSYIPTNDQLCTDFCKTTETRKTKSHGLDFCSICMSRYRNSKYPRGCVHQCKNCHRPWLLLNSDGICRSCHCLMVQNANAPFRQVYHRVPGSGDK</sequence>
<reference evidence="5 9" key="2">
    <citation type="submission" date="2024-07" db="EMBL/GenBank/DDBJ databases">
        <authorList>
            <person name="Akdeniz Z."/>
        </authorList>
    </citation>
    <scope>NUCLEOTIDE SEQUENCE [LARGE SCALE GENOMIC DNA]</scope>
</reference>
<name>A0AA86NYD4_9EUKA</name>
<protein>
    <submittedName>
        <fullName evidence="2">Uncharacterized protein</fullName>
    </submittedName>
</protein>
<dbReference type="AlphaFoldDB" id="A0AA86NYD4"/>
<evidence type="ECO:0000313" key="2">
    <source>
        <dbReference type="EMBL" id="CAI9928328.1"/>
    </source>
</evidence>
<evidence type="ECO:0000313" key="3">
    <source>
        <dbReference type="EMBL" id="CAI9943458.1"/>
    </source>
</evidence>
<dbReference type="Proteomes" id="UP001642409">
    <property type="component" value="Unassembled WGS sequence"/>
</dbReference>
<dbReference type="EMBL" id="CATOUU010000715">
    <property type="protein sequence ID" value="CAI9943458.1"/>
    <property type="molecule type" value="Genomic_DNA"/>
</dbReference>
<proteinExistence type="predicted"/>
<evidence type="ECO:0000313" key="6">
    <source>
        <dbReference type="EMBL" id="CAL6080964.1"/>
    </source>
</evidence>